<comment type="caution">
    <text evidence="2">The sequence shown here is derived from an EMBL/GenBank/DDBJ whole genome shotgun (WGS) entry which is preliminary data.</text>
</comment>
<evidence type="ECO:0000256" key="1">
    <source>
        <dbReference type="SAM" id="MobiDB-lite"/>
    </source>
</evidence>
<dbReference type="AlphaFoldDB" id="A0AAX6FW05"/>
<reference evidence="2" key="1">
    <citation type="journal article" date="2023" name="GigaByte">
        <title>Genome assembly of the bearded iris, Iris pallida Lam.</title>
        <authorList>
            <person name="Bruccoleri R.E."/>
            <person name="Oakeley E.J."/>
            <person name="Faust A.M.E."/>
            <person name="Altorfer M."/>
            <person name="Dessus-Babus S."/>
            <person name="Burckhardt D."/>
            <person name="Oertli M."/>
            <person name="Naumann U."/>
            <person name="Petersen F."/>
            <person name="Wong J."/>
        </authorList>
    </citation>
    <scope>NUCLEOTIDE SEQUENCE</scope>
    <source>
        <strain evidence="2">GSM-AAB239-AS_SAM_17_03QT</strain>
    </source>
</reference>
<evidence type="ECO:0000313" key="2">
    <source>
        <dbReference type="EMBL" id="KAJ6820467.1"/>
    </source>
</evidence>
<keyword evidence="2" id="KW-0347">Helicase</keyword>
<evidence type="ECO:0000313" key="3">
    <source>
        <dbReference type="Proteomes" id="UP001140949"/>
    </source>
</evidence>
<reference evidence="2" key="2">
    <citation type="submission" date="2023-04" db="EMBL/GenBank/DDBJ databases">
        <authorList>
            <person name="Bruccoleri R.E."/>
            <person name="Oakeley E.J."/>
            <person name="Faust A.-M."/>
            <person name="Dessus-Babus S."/>
            <person name="Altorfer M."/>
            <person name="Burckhardt D."/>
            <person name="Oertli M."/>
            <person name="Naumann U."/>
            <person name="Petersen F."/>
            <person name="Wong J."/>
        </authorList>
    </citation>
    <scope>NUCLEOTIDE SEQUENCE</scope>
    <source>
        <strain evidence="2">GSM-AAB239-AS_SAM_17_03QT</strain>
        <tissue evidence="2">Leaf</tissue>
    </source>
</reference>
<gene>
    <name evidence="2" type="ORF">M6B38_397160</name>
</gene>
<dbReference type="EMBL" id="JANAVB010025598">
    <property type="protein sequence ID" value="KAJ6820467.1"/>
    <property type="molecule type" value="Genomic_DNA"/>
</dbReference>
<feature type="compositionally biased region" description="Low complexity" evidence="1">
    <location>
        <begin position="13"/>
        <end position="22"/>
    </location>
</feature>
<proteinExistence type="predicted"/>
<dbReference type="Proteomes" id="UP001140949">
    <property type="component" value="Unassembled WGS sequence"/>
</dbReference>
<feature type="region of interest" description="Disordered" evidence="1">
    <location>
        <begin position="1"/>
        <end position="22"/>
    </location>
</feature>
<keyword evidence="2" id="KW-0067">ATP-binding</keyword>
<organism evidence="2 3">
    <name type="scientific">Iris pallida</name>
    <name type="common">Sweet iris</name>
    <dbReference type="NCBI Taxonomy" id="29817"/>
    <lineage>
        <taxon>Eukaryota</taxon>
        <taxon>Viridiplantae</taxon>
        <taxon>Streptophyta</taxon>
        <taxon>Embryophyta</taxon>
        <taxon>Tracheophyta</taxon>
        <taxon>Spermatophyta</taxon>
        <taxon>Magnoliopsida</taxon>
        <taxon>Liliopsida</taxon>
        <taxon>Asparagales</taxon>
        <taxon>Iridaceae</taxon>
        <taxon>Iridoideae</taxon>
        <taxon>Irideae</taxon>
        <taxon>Iris</taxon>
    </lineage>
</organism>
<keyword evidence="2" id="KW-0547">Nucleotide-binding</keyword>
<protein>
    <submittedName>
        <fullName evidence="2">DEAD-box ATP-dependent RNA helicase 50</fullName>
    </submittedName>
</protein>
<keyword evidence="3" id="KW-1185">Reference proteome</keyword>
<sequence>MMPIPSPRPQPSSIPSASVAPSPTLHPEVPLLVLPLPSQPLHQHSQVRERSDFIDLHLTELLRIGVFPVLVQQERR</sequence>
<name>A0AAX6FW05_IRIPA</name>
<feature type="compositionally biased region" description="Pro residues" evidence="1">
    <location>
        <begin position="1"/>
        <end position="12"/>
    </location>
</feature>
<keyword evidence="2" id="KW-0378">Hydrolase</keyword>
<accession>A0AAX6FW05</accession>
<dbReference type="GO" id="GO:0004386">
    <property type="term" value="F:helicase activity"/>
    <property type="evidence" value="ECO:0007669"/>
    <property type="project" value="UniProtKB-KW"/>
</dbReference>